<keyword evidence="4 11" id="KW-0812">Transmembrane</keyword>
<keyword evidence="8 13" id="KW-0472">Membrane</keyword>
<keyword evidence="7 11" id="KW-0406">Ion transport</keyword>
<accession>A0A8J4SV48</accession>
<keyword evidence="2 11" id="KW-0813">Transport</keyword>
<dbReference type="InterPro" id="IPR001873">
    <property type="entry name" value="ENaC"/>
</dbReference>
<evidence type="ECO:0000256" key="3">
    <source>
        <dbReference type="ARBA" id="ARBA00022461"/>
    </source>
</evidence>
<evidence type="ECO:0000256" key="10">
    <source>
        <dbReference type="ARBA" id="ARBA00023303"/>
    </source>
</evidence>
<evidence type="ECO:0000256" key="4">
    <source>
        <dbReference type="ARBA" id="ARBA00022692"/>
    </source>
</evidence>
<keyword evidence="9 11" id="KW-0739">Sodium transport</keyword>
<dbReference type="GO" id="GO:0005272">
    <property type="term" value="F:sodium channel activity"/>
    <property type="evidence" value="ECO:0007669"/>
    <property type="project" value="UniProtKB-KW"/>
</dbReference>
<keyword evidence="3 11" id="KW-0894">Sodium channel</keyword>
<evidence type="ECO:0000313" key="15">
    <source>
        <dbReference type="Proteomes" id="UP000748531"/>
    </source>
</evidence>
<evidence type="ECO:0000256" key="2">
    <source>
        <dbReference type="ARBA" id="ARBA00022448"/>
    </source>
</evidence>
<gene>
    <name evidence="14" type="ORF">PHET_00194</name>
</gene>
<comment type="similarity">
    <text evidence="11">Belongs to the amiloride-sensitive sodium channel (TC 1.A.6) family.</text>
</comment>
<keyword evidence="6" id="KW-0915">Sodium</keyword>
<dbReference type="EMBL" id="LUCH01000045">
    <property type="protein sequence ID" value="KAF5406292.1"/>
    <property type="molecule type" value="Genomic_DNA"/>
</dbReference>
<comment type="subcellular location">
    <subcellularLocation>
        <location evidence="1">Membrane</location>
        <topology evidence="1">Multi-pass membrane protein</topology>
    </subcellularLocation>
</comment>
<dbReference type="GO" id="GO:0016020">
    <property type="term" value="C:membrane"/>
    <property type="evidence" value="ECO:0007669"/>
    <property type="project" value="UniProtKB-SubCell"/>
</dbReference>
<keyword evidence="15" id="KW-1185">Reference proteome</keyword>
<feature type="region of interest" description="Disordered" evidence="12">
    <location>
        <begin position="272"/>
        <end position="294"/>
    </location>
</feature>
<dbReference type="OrthoDB" id="5874059at2759"/>
<dbReference type="AlphaFoldDB" id="A0A8J4SV48"/>
<evidence type="ECO:0000256" key="1">
    <source>
        <dbReference type="ARBA" id="ARBA00004141"/>
    </source>
</evidence>
<evidence type="ECO:0000256" key="9">
    <source>
        <dbReference type="ARBA" id="ARBA00023201"/>
    </source>
</evidence>
<dbReference type="Gene3D" id="1.10.287.770">
    <property type="entry name" value="YojJ-like"/>
    <property type="match status" value="1"/>
</dbReference>
<name>A0A8J4SV48_9TREM</name>
<evidence type="ECO:0000256" key="12">
    <source>
        <dbReference type="SAM" id="MobiDB-lite"/>
    </source>
</evidence>
<evidence type="ECO:0000256" key="6">
    <source>
        <dbReference type="ARBA" id="ARBA00023053"/>
    </source>
</evidence>
<proteinExistence type="inferred from homology"/>
<feature type="transmembrane region" description="Helical" evidence="13">
    <location>
        <begin position="29"/>
        <end position="51"/>
    </location>
</feature>
<evidence type="ECO:0000256" key="13">
    <source>
        <dbReference type="SAM" id="Phobius"/>
    </source>
</evidence>
<evidence type="ECO:0000256" key="5">
    <source>
        <dbReference type="ARBA" id="ARBA00022989"/>
    </source>
</evidence>
<dbReference type="Proteomes" id="UP000748531">
    <property type="component" value="Unassembled WGS sequence"/>
</dbReference>
<keyword evidence="10 11" id="KW-0407">Ion channel</keyword>
<evidence type="ECO:0000313" key="14">
    <source>
        <dbReference type="EMBL" id="KAF5406292.1"/>
    </source>
</evidence>
<reference evidence="14" key="1">
    <citation type="submission" date="2019-05" db="EMBL/GenBank/DDBJ databases">
        <title>Annotation for the trematode Paragonimus heterotremus.</title>
        <authorList>
            <person name="Choi Y.-J."/>
        </authorList>
    </citation>
    <scope>NUCLEOTIDE SEQUENCE</scope>
    <source>
        <strain evidence="14">LC</strain>
    </source>
</reference>
<evidence type="ECO:0000256" key="11">
    <source>
        <dbReference type="RuleBase" id="RU000679"/>
    </source>
</evidence>
<evidence type="ECO:0000256" key="8">
    <source>
        <dbReference type="ARBA" id="ARBA00023136"/>
    </source>
</evidence>
<comment type="caution">
    <text evidence="14">The sequence shown here is derived from an EMBL/GenBank/DDBJ whole genome shotgun (WGS) entry which is preliminary data.</text>
</comment>
<sequence length="730" mass="82633">MRNFCSVFSQSSLVPLAKIANAPSRTLRLLWAAFTAAMFMSLCICITLVVIQYCRHQTVFQLDYSGRQIVYDQIPGFTICPQAQEAQRMVRRAINVKTSEPIPWNDKALMDQLRHRARLRSPNLSFHVISHRLPIGELYWNTWDTAMSPIYQMLHNFSVHFRMQPTHLAKGYRLTVMEQVPNGRTFLCTTFELRPRSPTDRWSYLEIEIDQPGTVDYVAPFTIITHERGELPFSAYDRHIHTVLPANTVVSIYFSKSVTARLNTARNPCHEGADAKSLAGHHAESRPEMLSSDTQYAESLADNTVDGEKQFIDPLEPNVSQSPEELDESKWHVDMLDRLHFNMSGITQVTKRRTFLARRQSTKSQIVSLFGTTFLYSREACGWAECCRKVAQVCKCICNINTLVHNTEVCKAGPVCEIAECREKQISYTVCPLPCIMTKFIKHNEIRVSGAELNMSIGLSKLKLVRSEAVQVATEEEIFSLAKLFSEVGGLCSLFIGFSCIFVFELLEALILMHKNNKSDKRTDKARNMTQKISMVDKESTVFQNLTVRSEQLSIENTESTAKENGKIIETPRVSYLKDPEQLSYGDESSESTLRQKQINTSHEMHSLLVTDNPFTTDDAVSCNDTDTDTPSKMVHTKVMAIGTCGRPIWEEDVLVFPISLNPSDCLPDRMSASVQTVSNPISRSTKILAGHRPTLCSTEALLALIRENRVRFRLILEEPPDDSHNILAN</sequence>
<protein>
    <submittedName>
        <fullName evidence="14">Na channel amiloride sensitive</fullName>
    </submittedName>
</protein>
<organism evidence="14 15">
    <name type="scientific">Paragonimus heterotremus</name>
    <dbReference type="NCBI Taxonomy" id="100268"/>
    <lineage>
        <taxon>Eukaryota</taxon>
        <taxon>Metazoa</taxon>
        <taxon>Spiralia</taxon>
        <taxon>Lophotrochozoa</taxon>
        <taxon>Platyhelminthes</taxon>
        <taxon>Trematoda</taxon>
        <taxon>Digenea</taxon>
        <taxon>Plagiorchiida</taxon>
        <taxon>Troglotremata</taxon>
        <taxon>Troglotrematidae</taxon>
        <taxon>Paragonimus</taxon>
    </lineage>
</organism>
<evidence type="ECO:0000256" key="7">
    <source>
        <dbReference type="ARBA" id="ARBA00023065"/>
    </source>
</evidence>
<dbReference type="Pfam" id="PF00858">
    <property type="entry name" value="ASC"/>
    <property type="match status" value="2"/>
</dbReference>
<keyword evidence="5 13" id="KW-1133">Transmembrane helix</keyword>